<evidence type="ECO:0000256" key="1">
    <source>
        <dbReference type="SAM" id="Phobius"/>
    </source>
</evidence>
<keyword evidence="1" id="KW-0472">Membrane</keyword>
<protein>
    <recommendedName>
        <fullName evidence="2">DUF1468 domain-containing protein</fullName>
    </recommendedName>
</protein>
<evidence type="ECO:0000313" key="4">
    <source>
        <dbReference type="Proteomes" id="UP000234632"/>
    </source>
</evidence>
<feature type="transmembrane region" description="Helical" evidence="1">
    <location>
        <begin position="99"/>
        <end position="127"/>
    </location>
</feature>
<keyword evidence="1" id="KW-0812">Transmembrane</keyword>
<feature type="transmembrane region" description="Helical" evidence="1">
    <location>
        <begin position="26"/>
        <end position="47"/>
    </location>
</feature>
<dbReference type="EMBL" id="LOMZ01000001">
    <property type="protein sequence ID" value="PLC13566.1"/>
    <property type="molecule type" value="Genomic_DNA"/>
</dbReference>
<feature type="transmembrane region" description="Helical" evidence="1">
    <location>
        <begin position="139"/>
        <end position="162"/>
    </location>
</feature>
<proteinExistence type="predicted"/>
<comment type="caution">
    <text evidence="3">The sequence shown here is derived from an EMBL/GenBank/DDBJ whole genome shotgun (WGS) entry which is preliminary data.</text>
</comment>
<reference evidence="3 4" key="1">
    <citation type="submission" date="2015-12" db="EMBL/GenBank/DDBJ databases">
        <authorList>
            <person name="Shamseldin A."/>
            <person name="Moawad H."/>
            <person name="Abd El-Rahim W.M."/>
            <person name="Sadowsky M.J."/>
        </authorList>
    </citation>
    <scope>NUCLEOTIDE SEQUENCE [LARGE SCALE GENOMIC DNA]</scope>
    <source>
        <strain evidence="3 4">S43</strain>
    </source>
</reference>
<feature type="transmembrane region" description="Helical" evidence="1">
    <location>
        <begin position="59"/>
        <end position="79"/>
    </location>
</feature>
<organism evidence="3 4">
    <name type="scientific">Kocuria flava</name>
    <dbReference type="NCBI Taxonomy" id="446860"/>
    <lineage>
        <taxon>Bacteria</taxon>
        <taxon>Bacillati</taxon>
        <taxon>Actinomycetota</taxon>
        <taxon>Actinomycetes</taxon>
        <taxon>Micrococcales</taxon>
        <taxon>Micrococcaceae</taxon>
        <taxon>Kocuria</taxon>
    </lineage>
</organism>
<keyword evidence="1" id="KW-1133">Transmembrane helix</keyword>
<accession>A0A2N4T5R4</accession>
<evidence type="ECO:0000313" key="3">
    <source>
        <dbReference type="EMBL" id="PLC13566.1"/>
    </source>
</evidence>
<dbReference type="InterPro" id="IPR009936">
    <property type="entry name" value="DUF1468"/>
</dbReference>
<feature type="domain" description="DUF1468" evidence="2">
    <location>
        <begin position="31"/>
        <end position="163"/>
    </location>
</feature>
<dbReference type="Proteomes" id="UP000234632">
    <property type="component" value="Unassembled WGS sequence"/>
</dbReference>
<name>A0A2N4T5R4_9MICC</name>
<gene>
    <name evidence="3" type="ORF">AUQ48_05305</name>
</gene>
<dbReference type="Pfam" id="PF07331">
    <property type="entry name" value="TctB"/>
    <property type="match status" value="1"/>
</dbReference>
<dbReference type="AlphaFoldDB" id="A0A2N4T5R4"/>
<evidence type="ECO:0000259" key="2">
    <source>
        <dbReference type="Pfam" id="PF07331"/>
    </source>
</evidence>
<sequence length="166" mass="17622">MPDDDLTPEQLAARWEAEGAPPAGPWANLGAGLVVTALAAGAVLLSLRMGLGTPRQPEPGMWPFAVALVALVLGLAQLVLGRRGGEGEQFSRHSLLSLWGLLTLVGLVALMPVVGFELPALLLSLVWMRFLGGETWRSAVLFSLLVVVVFYLVFISALGTSIPHLF</sequence>